<evidence type="ECO:0000313" key="2">
    <source>
        <dbReference type="EMBL" id="KAH6638566.1"/>
    </source>
</evidence>
<name>A0A9P8REE9_9PEZI</name>
<feature type="domain" description="Heterokaryon incompatibility" evidence="1">
    <location>
        <begin position="54"/>
        <end position="228"/>
    </location>
</feature>
<accession>A0A9P8REE9</accession>
<dbReference type="InterPro" id="IPR052895">
    <property type="entry name" value="HetReg/Transcr_Mod"/>
</dbReference>
<organism evidence="2 3">
    <name type="scientific">Truncatella angustata</name>
    <dbReference type="NCBI Taxonomy" id="152316"/>
    <lineage>
        <taxon>Eukaryota</taxon>
        <taxon>Fungi</taxon>
        <taxon>Dikarya</taxon>
        <taxon>Ascomycota</taxon>
        <taxon>Pezizomycotina</taxon>
        <taxon>Sordariomycetes</taxon>
        <taxon>Xylariomycetidae</taxon>
        <taxon>Amphisphaeriales</taxon>
        <taxon>Sporocadaceae</taxon>
        <taxon>Truncatella</taxon>
    </lineage>
</organism>
<evidence type="ECO:0000313" key="3">
    <source>
        <dbReference type="Proteomes" id="UP000758603"/>
    </source>
</evidence>
<dbReference type="Proteomes" id="UP000758603">
    <property type="component" value="Unassembled WGS sequence"/>
</dbReference>
<dbReference type="GeneID" id="70133289"/>
<dbReference type="Pfam" id="PF26639">
    <property type="entry name" value="Het-6_barrel"/>
    <property type="match status" value="1"/>
</dbReference>
<dbReference type="RefSeq" id="XP_045950838.1">
    <property type="nucleotide sequence ID" value="XM_046104398.1"/>
</dbReference>
<dbReference type="PANTHER" id="PTHR24148">
    <property type="entry name" value="ANKYRIN REPEAT DOMAIN-CONTAINING PROTEIN 39 HOMOLOG-RELATED"/>
    <property type="match status" value="1"/>
</dbReference>
<dbReference type="OrthoDB" id="5386682at2759"/>
<dbReference type="PANTHER" id="PTHR24148:SF64">
    <property type="entry name" value="HETEROKARYON INCOMPATIBILITY DOMAIN-CONTAINING PROTEIN"/>
    <property type="match status" value="1"/>
</dbReference>
<proteinExistence type="predicted"/>
<evidence type="ECO:0000259" key="1">
    <source>
        <dbReference type="Pfam" id="PF06985"/>
    </source>
</evidence>
<keyword evidence="3" id="KW-1185">Reference proteome</keyword>
<reference evidence="2" key="1">
    <citation type="journal article" date="2021" name="Nat. Commun.">
        <title>Genetic determinants of endophytism in the Arabidopsis root mycobiome.</title>
        <authorList>
            <person name="Mesny F."/>
            <person name="Miyauchi S."/>
            <person name="Thiergart T."/>
            <person name="Pickel B."/>
            <person name="Atanasova L."/>
            <person name="Karlsson M."/>
            <person name="Huettel B."/>
            <person name="Barry K.W."/>
            <person name="Haridas S."/>
            <person name="Chen C."/>
            <person name="Bauer D."/>
            <person name="Andreopoulos W."/>
            <person name="Pangilinan J."/>
            <person name="LaButti K."/>
            <person name="Riley R."/>
            <person name="Lipzen A."/>
            <person name="Clum A."/>
            <person name="Drula E."/>
            <person name="Henrissat B."/>
            <person name="Kohler A."/>
            <person name="Grigoriev I.V."/>
            <person name="Martin F.M."/>
            <person name="Hacquard S."/>
        </authorList>
    </citation>
    <scope>NUCLEOTIDE SEQUENCE</scope>
    <source>
        <strain evidence="2">MPI-SDFR-AT-0073</strain>
    </source>
</reference>
<dbReference type="Pfam" id="PF06985">
    <property type="entry name" value="HET"/>
    <property type="match status" value="1"/>
</dbReference>
<dbReference type="AlphaFoldDB" id="A0A9P8REE9"/>
<dbReference type="EMBL" id="JAGPXC010000015">
    <property type="protein sequence ID" value="KAH6638566.1"/>
    <property type="molecule type" value="Genomic_DNA"/>
</dbReference>
<dbReference type="InterPro" id="IPR010730">
    <property type="entry name" value="HET"/>
</dbReference>
<gene>
    <name evidence="2" type="ORF">BKA67DRAFT_588860</name>
</gene>
<protein>
    <submittedName>
        <fullName evidence="2">Heterokaryon incompatibility protein-domain-containing protein</fullName>
    </submittedName>
</protein>
<comment type="caution">
    <text evidence="2">The sequence shown here is derived from an EMBL/GenBank/DDBJ whole genome shotgun (WGS) entry which is preliminary data.</text>
</comment>
<sequence>MTQPVPSHFTLAVYPYRTLIRESEEIRLICIQTTIDGHVNYALCTVSMHSGPVYYALSYVWGDVSNRESIVVDGYNLSVTATLASALREISREYSSDGAVYLWADALCINQNDQDERSYQVGLMHSIYTGAHQVLSWLGSRDYRAAFKYIRTGAHLIESRDDTSWIERFPELMVLDYDLKSLEARTLSQPKSQEPRILPPDPTGNHIWDTIELLACDEYWTRVWILQEIWLNKETILLTLGARIHIQHLWDFLIWFQDVQFYPDDPASLRPEGMEPQLWKNTRVVALSFANISSMIEALLQVPNINQKLGNREAEPLLLEMHRFNCSVQVDRVYGIRAISNMELKIDYTSSVEKVYVTAAEELVTKTSLERILFGWGIGTGRASKLPGLPSWVPDWGLPPVTGYLSSHGTGAGISNADDDLDKLVLAKARNGVLTARMIFVDSLVGATTWTTTDDLRDFCLNAFLGFQDLIGTKQNIAGIVQALVCINQPLKGEHHRIHRAIALLFFLIIGREWRRIRQCRGYETILQARLGILGIRHNEEFESDTRKIMLGQEVPSESRSARYWLQHVEYDAVDWIRNLRFVCKKLAMVETKGSRLGLGPVGSQKGDEVWILPGSHYPLLLRKADGVRKFVGMCRINGLMDGEVFEQVERGILHLEEVSIV</sequence>